<dbReference type="SUPFAM" id="SSF54189">
    <property type="entry name" value="Ribosomal proteins S24e, L23 and L15e"/>
    <property type="match status" value="1"/>
</dbReference>
<dbReference type="PANTHER" id="PTHR12059">
    <property type="entry name" value="RIBOSOMAL PROTEIN L23-RELATED"/>
    <property type="match status" value="1"/>
</dbReference>
<dbReference type="InterPro" id="IPR012677">
    <property type="entry name" value="Nucleotide-bd_a/b_plait_sf"/>
</dbReference>
<dbReference type="Pfam" id="PF00276">
    <property type="entry name" value="Ribosomal_L23"/>
    <property type="match status" value="1"/>
</dbReference>
<gene>
    <name evidence="8" type="primary">MRPL23</name>
</gene>
<feature type="non-terminal residue" evidence="8">
    <location>
        <position position="1"/>
    </location>
</feature>
<dbReference type="GO" id="GO:0032543">
    <property type="term" value="P:mitochondrial translation"/>
    <property type="evidence" value="ECO:0007669"/>
    <property type="project" value="TreeGrafter"/>
</dbReference>
<evidence type="ECO:0000256" key="7">
    <source>
        <dbReference type="ARBA" id="ARBA00041375"/>
    </source>
</evidence>
<sequence>ACVVFLLLHGLKRDIFFFVKMAYRYRVRNPRLQARVFLPDWFVKIVRPGKEIAKDTVQLHVPLDMGKVDIKNYMEKIYNVPVAKVNTRIQAGKIKTTQWRNDVITRKTADIKVAYVILKEGTFEFPDMFPEISPKEVDDDVKKISPNEKSIEDSQKAVATWFQ</sequence>
<evidence type="ECO:0000256" key="5">
    <source>
        <dbReference type="ARBA" id="ARBA00023274"/>
    </source>
</evidence>
<evidence type="ECO:0000256" key="6">
    <source>
        <dbReference type="ARBA" id="ARBA00039977"/>
    </source>
</evidence>
<evidence type="ECO:0000256" key="2">
    <source>
        <dbReference type="ARBA" id="ARBA00006700"/>
    </source>
</evidence>
<proteinExistence type="evidence at transcript level"/>
<dbReference type="FunFam" id="3.30.70.330:FF:000284">
    <property type="entry name" value="39S ribosomal protein L23, mitochondrial"/>
    <property type="match status" value="1"/>
</dbReference>
<evidence type="ECO:0000256" key="4">
    <source>
        <dbReference type="ARBA" id="ARBA00023128"/>
    </source>
</evidence>
<comment type="subcellular location">
    <subcellularLocation>
        <location evidence="1">Mitochondrion</location>
    </subcellularLocation>
</comment>
<protein>
    <recommendedName>
        <fullName evidence="6">Large ribosomal subunit protein uL23m</fullName>
    </recommendedName>
    <alternativeName>
        <fullName evidence="7">39S ribosomal protein L23, mitochondrial</fullName>
    </alternativeName>
</protein>
<evidence type="ECO:0000313" key="8">
    <source>
        <dbReference type="EMBL" id="CDG69899.1"/>
    </source>
</evidence>
<keyword evidence="5" id="KW-0687">Ribonucleoprotein</keyword>
<dbReference type="OrthoDB" id="275582at2759"/>
<evidence type="ECO:0000256" key="1">
    <source>
        <dbReference type="ARBA" id="ARBA00004173"/>
    </source>
</evidence>
<dbReference type="InterPro" id="IPR012678">
    <property type="entry name" value="Ribosomal_uL23/eL15/eS24_sf"/>
</dbReference>
<keyword evidence="4" id="KW-0496">Mitochondrion</keyword>
<organism evidence="8">
    <name type="scientific">Hydra vulgaris</name>
    <name type="common">Hydra</name>
    <name type="synonym">Hydra attenuata</name>
    <dbReference type="NCBI Taxonomy" id="6087"/>
    <lineage>
        <taxon>Eukaryota</taxon>
        <taxon>Metazoa</taxon>
        <taxon>Cnidaria</taxon>
        <taxon>Hydrozoa</taxon>
        <taxon>Hydroidolina</taxon>
        <taxon>Anthoathecata</taxon>
        <taxon>Aplanulata</taxon>
        <taxon>Hydridae</taxon>
        <taxon>Hydra</taxon>
    </lineage>
</organism>
<dbReference type="GO" id="GO:0005762">
    <property type="term" value="C:mitochondrial large ribosomal subunit"/>
    <property type="evidence" value="ECO:0007669"/>
    <property type="project" value="TreeGrafter"/>
</dbReference>
<keyword evidence="3 8" id="KW-0689">Ribosomal protein</keyword>
<dbReference type="PANTHER" id="PTHR12059:SF5">
    <property type="entry name" value="LARGE RIBOSOMAL SUBUNIT PROTEIN UL23M"/>
    <property type="match status" value="1"/>
</dbReference>
<dbReference type="GO" id="GO:0003735">
    <property type="term" value="F:structural constituent of ribosome"/>
    <property type="evidence" value="ECO:0007669"/>
    <property type="project" value="InterPro"/>
</dbReference>
<dbReference type="InterPro" id="IPR013025">
    <property type="entry name" value="Ribosomal_uL23-like"/>
</dbReference>
<name>T2MCM3_HYDVU</name>
<evidence type="ECO:0000256" key="3">
    <source>
        <dbReference type="ARBA" id="ARBA00022980"/>
    </source>
</evidence>
<dbReference type="Gene3D" id="3.30.70.330">
    <property type="match status" value="1"/>
</dbReference>
<dbReference type="EMBL" id="HAAD01003667">
    <property type="protein sequence ID" value="CDG69899.1"/>
    <property type="molecule type" value="mRNA"/>
</dbReference>
<dbReference type="AlphaFoldDB" id="T2MCM3"/>
<accession>T2MCM3</accession>
<reference evidence="8" key="1">
    <citation type="journal article" date="2013" name="Genome Biol. Evol.">
        <title>Punctuated emergences of genetic and phenotypic innovations in eumetazoan, bilaterian, euteleostome, and hominidae ancestors.</title>
        <authorList>
            <person name="Wenger Y."/>
            <person name="Galliot B."/>
        </authorList>
    </citation>
    <scope>NUCLEOTIDE SEQUENCE</scope>
    <source>
        <tissue evidence="8">Whole animals</tissue>
    </source>
</reference>
<comment type="similarity">
    <text evidence="2">Belongs to the universal ribosomal protein uL23 family.</text>
</comment>